<accession>A0A1H2SLT2</accession>
<dbReference type="OrthoDB" id="1710362at2"/>
<proteinExistence type="predicted"/>
<evidence type="ECO:0000313" key="2">
    <source>
        <dbReference type="Proteomes" id="UP000198828"/>
    </source>
</evidence>
<keyword evidence="2" id="KW-1185">Reference proteome</keyword>
<dbReference type="EMBL" id="FNNG01000002">
    <property type="protein sequence ID" value="SDW32633.1"/>
    <property type="molecule type" value="Genomic_DNA"/>
</dbReference>
<dbReference type="RefSeq" id="WP_143035235.1">
    <property type="nucleotide sequence ID" value="NZ_BSYN01000002.1"/>
</dbReference>
<sequence length="110" mass="12947">MELFVYDLFVIVKPEKIRIRNYVKHKYDGVVIESRVQKLVAGYPDWIYMPDSEEMLEDGFITLVAQKYELNTESTPIRSTPKLIPYINDSIMGELYGLEVGAYYLFRCEH</sequence>
<organism evidence="1 2">
    <name type="scientific">Tepidimicrobium xylanilyticum</name>
    <dbReference type="NCBI Taxonomy" id="1123352"/>
    <lineage>
        <taxon>Bacteria</taxon>
        <taxon>Bacillati</taxon>
        <taxon>Bacillota</taxon>
        <taxon>Tissierellia</taxon>
        <taxon>Tissierellales</taxon>
        <taxon>Tepidimicrobiaceae</taxon>
        <taxon>Tepidimicrobium</taxon>
    </lineage>
</organism>
<evidence type="ECO:0000313" key="1">
    <source>
        <dbReference type="EMBL" id="SDW32633.1"/>
    </source>
</evidence>
<dbReference type="AlphaFoldDB" id="A0A1H2SLT2"/>
<reference evidence="1 2" key="1">
    <citation type="submission" date="2016-10" db="EMBL/GenBank/DDBJ databases">
        <authorList>
            <person name="de Groot N.N."/>
        </authorList>
    </citation>
    <scope>NUCLEOTIDE SEQUENCE [LARGE SCALE GENOMIC DNA]</scope>
    <source>
        <strain evidence="1 2">DSM 23310</strain>
    </source>
</reference>
<name>A0A1H2SLT2_9FIRM</name>
<gene>
    <name evidence="1" type="ORF">SAMN05660923_00487</name>
</gene>
<protein>
    <submittedName>
        <fullName evidence="1">Uncharacterized protein</fullName>
    </submittedName>
</protein>
<dbReference type="Proteomes" id="UP000198828">
    <property type="component" value="Unassembled WGS sequence"/>
</dbReference>